<feature type="region of interest" description="Disordered" evidence="5">
    <location>
        <begin position="217"/>
        <end position="263"/>
    </location>
</feature>
<comment type="caution">
    <text evidence="6">The sequence shown here is derived from an EMBL/GenBank/DDBJ whole genome shotgun (WGS) entry which is preliminary data.</text>
</comment>
<dbReference type="VEuPathDB" id="PiroplasmaDB:BOVATA_036260"/>
<evidence type="ECO:0000256" key="4">
    <source>
        <dbReference type="ARBA" id="ARBA00023014"/>
    </source>
</evidence>
<dbReference type="OrthoDB" id="271553at2759"/>
<keyword evidence="3" id="KW-0408">Iron</keyword>
<keyword evidence="4" id="KW-0411">Iron-sulfur</keyword>
<proteinExistence type="predicted"/>
<evidence type="ECO:0000256" key="1">
    <source>
        <dbReference type="ARBA" id="ARBA00022691"/>
    </source>
</evidence>
<dbReference type="Gene3D" id="3.20.20.70">
    <property type="entry name" value="Aldolase class I"/>
    <property type="match status" value="1"/>
</dbReference>
<dbReference type="EMBL" id="BDSA01000004">
    <property type="protein sequence ID" value="GBE62133.1"/>
    <property type="molecule type" value="Genomic_DNA"/>
</dbReference>
<dbReference type="GO" id="GO:0008033">
    <property type="term" value="P:tRNA processing"/>
    <property type="evidence" value="ECO:0007669"/>
    <property type="project" value="InterPro"/>
</dbReference>
<name>A0A2H6KGL1_9APIC</name>
<dbReference type="RefSeq" id="XP_028868376.1">
    <property type="nucleotide sequence ID" value="XM_029012543.1"/>
</dbReference>
<evidence type="ECO:0000313" key="6">
    <source>
        <dbReference type="EMBL" id="GBE62133.1"/>
    </source>
</evidence>
<protein>
    <submittedName>
        <fullName evidence="6">tRNA wybutosine-synthesizing 1 homolog</fullName>
    </submittedName>
</protein>
<dbReference type="GO" id="GO:0051539">
    <property type="term" value="F:4 iron, 4 sulfur cluster binding"/>
    <property type="evidence" value="ECO:0007669"/>
    <property type="project" value="InterPro"/>
</dbReference>
<keyword evidence="7" id="KW-1185">Reference proteome</keyword>
<evidence type="ECO:0000313" key="7">
    <source>
        <dbReference type="Proteomes" id="UP000236319"/>
    </source>
</evidence>
<dbReference type="GeneID" id="39875903"/>
<dbReference type="InterPro" id="IPR034556">
    <property type="entry name" value="tRNA_wybutosine-synthase"/>
</dbReference>
<accession>A0A2H6KGL1</accession>
<dbReference type="PANTHER" id="PTHR13930">
    <property type="entry name" value="S-ADENOSYL-L-METHIONINE-DEPENDENT TRNA 4-DEMETHYLWYOSINE SYNTHASE"/>
    <property type="match status" value="1"/>
</dbReference>
<dbReference type="PANTHER" id="PTHR13930:SF0">
    <property type="entry name" value="S-ADENOSYL-L-METHIONINE-DEPENDENT TRNA 4-DEMETHYLWYOSINE SYNTHASE TYW1-RELATED"/>
    <property type="match status" value="1"/>
</dbReference>
<dbReference type="GO" id="GO:0046872">
    <property type="term" value="F:metal ion binding"/>
    <property type="evidence" value="ECO:0007669"/>
    <property type="project" value="UniProtKB-KW"/>
</dbReference>
<dbReference type="SFLD" id="SFLDS00029">
    <property type="entry name" value="Radical_SAM"/>
    <property type="match status" value="1"/>
</dbReference>
<dbReference type="GO" id="GO:0003824">
    <property type="term" value="F:catalytic activity"/>
    <property type="evidence" value="ECO:0007669"/>
    <property type="project" value="InterPro"/>
</dbReference>
<keyword evidence="1" id="KW-0949">S-adenosyl-L-methionine</keyword>
<gene>
    <name evidence="6" type="ORF">BOVATA_036260</name>
</gene>
<keyword evidence="2" id="KW-0479">Metal-binding</keyword>
<dbReference type="AlphaFoldDB" id="A0A2H6KGL1"/>
<evidence type="ECO:0000256" key="2">
    <source>
        <dbReference type="ARBA" id="ARBA00022723"/>
    </source>
</evidence>
<reference evidence="6 7" key="1">
    <citation type="journal article" date="2017" name="BMC Genomics">
        <title>Whole-genome assembly of Babesia ovata and comparative genomics between closely related pathogens.</title>
        <authorList>
            <person name="Yamagishi J."/>
            <person name="Asada M."/>
            <person name="Hakimi H."/>
            <person name="Tanaka T.Q."/>
            <person name="Sugimoto C."/>
            <person name="Kawazu S."/>
        </authorList>
    </citation>
    <scope>NUCLEOTIDE SEQUENCE [LARGE SCALE GENOMIC DNA]</scope>
    <source>
        <strain evidence="6 7">Miyake</strain>
    </source>
</reference>
<dbReference type="InterPro" id="IPR013785">
    <property type="entry name" value="Aldolase_TIM"/>
</dbReference>
<dbReference type="Proteomes" id="UP000236319">
    <property type="component" value="Unassembled WGS sequence"/>
</dbReference>
<feature type="region of interest" description="Disordered" evidence="5">
    <location>
        <begin position="305"/>
        <end position="334"/>
    </location>
</feature>
<evidence type="ECO:0000256" key="3">
    <source>
        <dbReference type="ARBA" id="ARBA00023004"/>
    </source>
</evidence>
<evidence type="ECO:0000256" key="5">
    <source>
        <dbReference type="SAM" id="MobiDB-lite"/>
    </source>
</evidence>
<organism evidence="6 7">
    <name type="scientific">Babesia ovata</name>
    <dbReference type="NCBI Taxonomy" id="189622"/>
    <lineage>
        <taxon>Eukaryota</taxon>
        <taxon>Sar</taxon>
        <taxon>Alveolata</taxon>
        <taxon>Apicomplexa</taxon>
        <taxon>Aconoidasida</taxon>
        <taxon>Piroplasmida</taxon>
        <taxon>Babesiidae</taxon>
        <taxon>Babesia</taxon>
    </lineage>
</organism>
<sequence>MDEITAASVTLAYECDKDVNAACAGLSSTISHEFANIGVQCQSIRLEALLDRQPCEASKSDGYRIPEADEDISCTLVNICRKKADYKDSSALTTLVIVVDSKLRTPALDNLLITLQEWCEDFRISKTLLKGLCCAVIACRCNAGTANTADDGRPCREVTDAIIALEECMEALGAHIILSEPLCFGPTDIGQIVTFTNLVSEAWDAINFASTRNAQNTDDVEGIVGSSVPDVPSNGSSEHRRPRSTDSSPPAVQHEASSHVTDSATAHTCCRSGHTEAIDVLTVNGTDHQTKCCQGEDSRGTCQCNEARNGDSLPADEYTSDEEDDTNTAQAAGCAPESDIENVALDGGKMVTETQRQSLTKQGYKIIGEHSAIKLCRWTKARVRGHGGCYKHTFYGIKSNQCMEMTPSLACANKCVFCWRHHTNPALTRWKGTIDDPDFLAEESVKAHLRLIKELKGRLHSTSSWMRQVYLIPRAIGSKKRCKCGIVPFRS</sequence>
<dbReference type="InterPro" id="IPR007197">
    <property type="entry name" value="rSAM"/>
</dbReference>